<evidence type="ECO:0000313" key="9">
    <source>
        <dbReference type="EMBL" id="KAK3176546.1"/>
    </source>
</evidence>
<keyword evidence="4 7" id="KW-0472">Membrane</keyword>
<evidence type="ECO:0000256" key="7">
    <source>
        <dbReference type="SAM" id="Phobius"/>
    </source>
</evidence>
<dbReference type="InterPro" id="IPR049326">
    <property type="entry name" value="Rhodopsin_dom_fungi"/>
</dbReference>
<keyword evidence="2 7" id="KW-0812">Transmembrane</keyword>
<comment type="subcellular location">
    <subcellularLocation>
        <location evidence="1">Membrane</location>
        <topology evidence="1">Multi-pass membrane protein</topology>
    </subcellularLocation>
</comment>
<feature type="transmembrane region" description="Helical" evidence="7">
    <location>
        <begin position="129"/>
        <end position="153"/>
    </location>
</feature>
<dbReference type="PANTHER" id="PTHR33048">
    <property type="entry name" value="PTH11-LIKE INTEGRAL MEMBRANE PROTEIN (AFU_ORTHOLOGUE AFUA_5G11245)"/>
    <property type="match status" value="1"/>
</dbReference>
<dbReference type="GO" id="GO:0016020">
    <property type="term" value="C:membrane"/>
    <property type="evidence" value="ECO:0007669"/>
    <property type="project" value="UniProtKB-SubCell"/>
</dbReference>
<name>A0AAE0DNB8_9LECA</name>
<feature type="transmembrane region" description="Helical" evidence="7">
    <location>
        <begin position="206"/>
        <end position="224"/>
    </location>
</feature>
<evidence type="ECO:0000256" key="2">
    <source>
        <dbReference type="ARBA" id="ARBA00022692"/>
    </source>
</evidence>
<evidence type="ECO:0000256" key="6">
    <source>
        <dbReference type="SAM" id="MobiDB-lite"/>
    </source>
</evidence>
<dbReference type="EMBL" id="JASNWA010000004">
    <property type="protein sequence ID" value="KAK3176546.1"/>
    <property type="molecule type" value="Genomic_DNA"/>
</dbReference>
<dbReference type="Pfam" id="PF20684">
    <property type="entry name" value="Fung_rhodopsin"/>
    <property type="match status" value="1"/>
</dbReference>
<feature type="transmembrane region" description="Helical" evidence="7">
    <location>
        <begin position="236"/>
        <end position="258"/>
    </location>
</feature>
<accession>A0AAE0DNB8</accession>
<reference evidence="9" key="1">
    <citation type="submission" date="2022-11" db="EMBL/GenBank/DDBJ databases">
        <title>Chromosomal genome sequence assembly and mating type (MAT) locus characterization of the leprose asexual lichenized fungus Lepraria neglecta (Nyl.) Erichsen.</title>
        <authorList>
            <person name="Allen J.L."/>
            <person name="Pfeffer B."/>
        </authorList>
    </citation>
    <scope>NUCLEOTIDE SEQUENCE</scope>
    <source>
        <strain evidence="9">Allen 5258</strain>
    </source>
</reference>
<feature type="transmembrane region" description="Helical" evidence="7">
    <location>
        <begin position="98"/>
        <end position="117"/>
    </location>
</feature>
<evidence type="ECO:0000256" key="5">
    <source>
        <dbReference type="ARBA" id="ARBA00038359"/>
    </source>
</evidence>
<feature type="transmembrane region" description="Helical" evidence="7">
    <location>
        <begin position="6"/>
        <end position="23"/>
    </location>
</feature>
<evidence type="ECO:0000259" key="8">
    <source>
        <dbReference type="Pfam" id="PF20684"/>
    </source>
</evidence>
<proteinExistence type="inferred from homology"/>
<comment type="caution">
    <text evidence="9">The sequence shown here is derived from an EMBL/GenBank/DDBJ whole genome shotgun (WGS) entry which is preliminary data.</text>
</comment>
<feature type="region of interest" description="Disordered" evidence="6">
    <location>
        <begin position="326"/>
        <end position="346"/>
    </location>
</feature>
<dbReference type="PANTHER" id="PTHR33048:SF162">
    <property type="entry name" value="SATRATOXIN BIOSYNTHESIS SC1 CLUSTER PROTEIN 4"/>
    <property type="match status" value="1"/>
</dbReference>
<organism evidence="9 10">
    <name type="scientific">Lepraria neglecta</name>
    <dbReference type="NCBI Taxonomy" id="209136"/>
    <lineage>
        <taxon>Eukaryota</taxon>
        <taxon>Fungi</taxon>
        <taxon>Dikarya</taxon>
        <taxon>Ascomycota</taxon>
        <taxon>Pezizomycotina</taxon>
        <taxon>Lecanoromycetes</taxon>
        <taxon>OSLEUM clade</taxon>
        <taxon>Lecanoromycetidae</taxon>
        <taxon>Lecanorales</taxon>
        <taxon>Lecanorineae</taxon>
        <taxon>Stereocaulaceae</taxon>
        <taxon>Lepraria</taxon>
    </lineage>
</organism>
<comment type="similarity">
    <text evidence="5">Belongs to the SAT4 family.</text>
</comment>
<evidence type="ECO:0000256" key="1">
    <source>
        <dbReference type="ARBA" id="ARBA00004141"/>
    </source>
</evidence>
<keyword evidence="3 7" id="KW-1133">Transmembrane helix</keyword>
<evidence type="ECO:0000256" key="3">
    <source>
        <dbReference type="ARBA" id="ARBA00022989"/>
    </source>
</evidence>
<evidence type="ECO:0000313" key="10">
    <source>
        <dbReference type="Proteomes" id="UP001276659"/>
    </source>
</evidence>
<dbReference type="Proteomes" id="UP001276659">
    <property type="component" value="Unassembled WGS sequence"/>
</dbReference>
<protein>
    <recommendedName>
        <fullName evidence="8">Rhodopsin domain-containing protein</fullName>
    </recommendedName>
</protein>
<feature type="domain" description="Rhodopsin" evidence="8">
    <location>
        <begin position="24"/>
        <end position="258"/>
    </location>
</feature>
<sequence>MYAQPLASVNWALTGVAGALTIGRYAIRYFNSRRFYWDDAVHLFALVILITHGATNKLSLDSKARVADAVKANPKPSQSYLLGLYEHNQQLSTVNNCFLYLVFWVVKVSFLMFYRLLFQTSAPFNKVWWGVMAFTFLTYWIPVAGVLTTCAGAHTVAEYKVCEGQTHGRVVKLEYSCAVNIVSDLAIMALPFWMLKDLKISIPQKIGLAFIFSLAIVCVALDIVRVVEAVNQNQALYTIIEINFVVIISCLPTYRALLGMGQRRKLSRPSTTYPWRSRQEGEYWKQEDGDMHPLQNRAANDVDMSAKSIHVLKDFKVSSEAPDPFSQDYLDASSRPVTGALPSHSQ</sequence>
<dbReference type="AlphaFoldDB" id="A0AAE0DNB8"/>
<keyword evidence="10" id="KW-1185">Reference proteome</keyword>
<dbReference type="InterPro" id="IPR052337">
    <property type="entry name" value="SAT4-like"/>
</dbReference>
<evidence type="ECO:0000256" key="4">
    <source>
        <dbReference type="ARBA" id="ARBA00023136"/>
    </source>
</evidence>
<gene>
    <name evidence="9" type="ORF">OEA41_007869</name>
</gene>